<name>F6I244_VITVI</name>
<keyword evidence="2" id="KW-1185">Reference proteome</keyword>
<reference evidence="2" key="1">
    <citation type="journal article" date="2007" name="Nature">
        <title>The grapevine genome sequence suggests ancestral hexaploidization in major angiosperm phyla.</title>
        <authorList>
            <consortium name="The French-Italian Public Consortium for Grapevine Genome Characterization."/>
            <person name="Jaillon O."/>
            <person name="Aury J.-M."/>
            <person name="Noel B."/>
            <person name="Policriti A."/>
            <person name="Clepet C."/>
            <person name="Casagrande A."/>
            <person name="Choisne N."/>
            <person name="Aubourg S."/>
            <person name="Vitulo N."/>
            <person name="Jubin C."/>
            <person name="Vezzi A."/>
            <person name="Legeai F."/>
            <person name="Hugueney P."/>
            <person name="Dasilva C."/>
            <person name="Horner D."/>
            <person name="Mica E."/>
            <person name="Jublot D."/>
            <person name="Poulain J."/>
            <person name="Bruyere C."/>
            <person name="Billault A."/>
            <person name="Segurens B."/>
            <person name="Gouyvenoux M."/>
            <person name="Ugarte E."/>
            <person name="Cattonaro F."/>
            <person name="Anthouard V."/>
            <person name="Vico V."/>
            <person name="Del Fabbro C."/>
            <person name="Alaux M."/>
            <person name="Di Gaspero G."/>
            <person name="Dumas V."/>
            <person name="Felice N."/>
            <person name="Paillard S."/>
            <person name="Juman I."/>
            <person name="Moroldo M."/>
            <person name="Scalabrin S."/>
            <person name="Canaguier A."/>
            <person name="Le Clainche I."/>
            <person name="Malacrida G."/>
            <person name="Durand E."/>
            <person name="Pesole G."/>
            <person name="Laucou V."/>
            <person name="Chatelet P."/>
            <person name="Merdinoglu D."/>
            <person name="Delledonne M."/>
            <person name="Pezzotti M."/>
            <person name="Lecharny A."/>
            <person name="Scarpelli C."/>
            <person name="Artiguenave F."/>
            <person name="Pe M.E."/>
            <person name="Valle G."/>
            <person name="Morgante M."/>
            <person name="Caboche M."/>
            <person name="Adam-Blondon A.-F."/>
            <person name="Weissenbach J."/>
            <person name="Quetier F."/>
            <person name="Wincker P."/>
        </authorList>
    </citation>
    <scope>NUCLEOTIDE SEQUENCE [LARGE SCALE GENOMIC DNA]</scope>
    <source>
        <strain evidence="2">cv. Pinot noir / PN40024</strain>
    </source>
</reference>
<dbReference type="InParanoid" id="F6I244"/>
<evidence type="ECO:0000313" key="1">
    <source>
        <dbReference type="EMBL" id="CCB61011.1"/>
    </source>
</evidence>
<dbReference type="AlphaFoldDB" id="F6I244"/>
<organism evidence="1 2">
    <name type="scientific">Vitis vinifera</name>
    <name type="common">Grape</name>
    <dbReference type="NCBI Taxonomy" id="29760"/>
    <lineage>
        <taxon>Eukaryota</taxon>
        <taxon>Viridiplantae</taxon>
        <taxon>Streptophyta</taxon>
        <taxon>Embryophyta</taxon>
        <taxon>Tracheophyta</taxon>
        <taxon>Spermatophyta</taxon>
        <taxon>Magnoliopsida</taxon>
        <taxon>eudicotyledons</taxon>
        <taxon>Gunneridae</taxon>
        <taxon>Pentapetalae</taxon>
        <taxon>rosids</taxon>
        <taxon>Vitales</taxon>
        <taxon>Vitaceae</taxon>
        <taxon>Viteae</taxon>
        <taxon>Vitis</taxon>
    </lineage>
</organism>
<dbReference type="HOGENOM" id="CLU_2965633_0_0_1"/>
<accession>F6I244</accession>
<gene>
    <name evidence="1" type="ORF">VIT_00s0198g00050</name>
</gene>
<dbReference type="EMBL" id="FN596528">
    <property type="protein sequence ID" value="CCB61011.1"/>
    <property type="molecule type" value="Genomic_DNA"/>
</dbReference>
<proteinExistence type="predicted"/>
<evidence type="ECO:0000313" key="2">
    <source>
        <dbReference type="Proteomes" id="UP000009183"/>
    </source>
</evidence>
<dbReference type="PaxDb" id="29760-VIT_00s0198g00050.t01"/>
<protein>
    <submittedName>
        <fullName evidence="1">Uncharacterized protein</fullName>
    </submittedName>
</protein>
<sequence>MRSRVCFDAVHSDRLRLLIEYGMLTGLHYFGGYRGAWLGTIGTHPLFCLVEFICMPNTN</sequence>
<dbReference type="Proteomes" id="UP000009183">
    <property type="component" value="Unassembled WGS sequence, unordered"/>
</dbReference>